<feature type="compositionally biased region" description="Low complexity" evidence="5">
    <location>
        <begin position="2317"/>
        <end position="2334"/>
    </location>
</feature>
<keyword evidence="3" id="KW-0732">Signal</keyword>
<evidence type="ECO:0000259" key="7">
    <source>
        <dbReference type="Pfam" id="PF12256"/>
    </source>
</evidence>
<evidence type="ECO:0000256" key="1">
    <source>
        <dbReference type="ARBA" id="ARBA00004613"/>
    </source>
</evidence>
<dbReference type="InterPro" id="IPR022385">
    <property type="entry name" value="Rhs_assc_core"/>
</dbReference>
<feature type="region of interest" description="Disordered" evidence="5">
    <location>
        <begin position="1832"/>
        <end position="1851"/>
    </location>
</feature>
<comment type="subcellular location">
    <subcellularLocation>
        <location evidence="1">Secreted</location>
    </subcellularLocation>
</comment>
<dbReference type="InterPro" id="IPR022044">
    <property type="entry name" value="TcdB_toxin_mid/C"/>
</dbReference>
<proteinExistence type="predicted"/>
<dbReference type="Pfam" id="PF12256">
    <property type="entry name" value="TcdB_toxin_midN"/>
    <property type="match status" value="1"/>
</dbReference>
<name>A0A940Y1I6_9ACTN</name>
<feature type="region of interest" description="Disordered" evidence="5">
    <location>
        <begin position="1"/>
        <end position="20"/>
    </location>
</feature>
<dbReference type="InterPro" id="IPR028994">
    <property type="entry name" value="Integrin_alpha_N"/>
</dbReference>
<feature type="domain" description="Insecticide toxin TcdB middle/N-terminal" evidence="7">
    <location>
        <begin position="644"/>
        <end position="791"/>
    </location>
</feature>
<accession>A0A940Y1I6</accession>
<feature type="region of interest" description="Disordered" evidence="5">
    <location>
        <begin position="2164"/>
        <end position="2198"/>
    </location>
</feature>
<feature type="region of interest" description="Disordered" evidence="5">
    <location>
        <begin position="2312"/>
        <end position="2334"/>
    </location>
</feature>
<dbReference type="PANTHER" id="PTHR32305:SF15">
    <property type="entry name" value="PROTEIN RHSA-RELATED"/>
    <property type="match status" value="1"/>
</dbReference>
<dbReference type="GO" id="GO:0005737">
    <property type="term" value="C:cytoplasm"/>
    <property type="evidence" value="ECO:0007669"/>
    <property type="project" value="InterPro"/>
</dbReference>
<evidence type="ECO:0000256" key="5">
    <source>
        <dbReference type="SAM" id="MobiDB-lite"/>
    </source>
</evidence>
<dbReference type="Pfam" id="PF03534">
    <property type="entry name" value="SpvB"/>
    <property type="match status" value="1"/>
</dbReference>
<feature type="compositionally biased region" description="Low complexity" evidence="5">
    <location>
        <begin position="1"/>
        <end position="15"/>
    </location>
</feature>
<dbReference type="InterPro" id="IPR050708">
    <property type="entry name" value="T6SS_VgrG/RHS"/>
</dbReference>
<dbReference type="EMBL" id="JAGPYQ010000002">
    <property type="protein sequence ID" value="MBQ0854882.1"/>
    <property type="molecule type" value="Genomic_DNA"/>
</dbReference>
<sequence>MTSADTADSTAAGSAISLPQGGGAVGGLGEKFAPDLFTGTGNMSVPLSIPAGRQGATPSLALGYSTGNGNGPFGLGWQLGLPGISRKTSHGVPRYVDAAGPGDGPADVFLLSGAEDLVPVLGTYPGRVRYRPRTEGLFARIEHVKDATGDYWEVRSKDGSLSRYGTRRPADATDTWRDPAVTADPRDAGRVFGWQLTETVDPLGNLIRYVHLADAGTEQGRSWSRPLLAGISYADYGDRADPRFLVSVDFVYASRPDPFSDHRAGFEVRTSVRCDTIRVTTHAADGVARVAREYRLAYRQAEFNGVSLLASVTEVGIDASGVPASAPAPDPTSDPASASAPDPDPTAASAVVPEELMPPLIFGYSGFDPGGRRFSPVTGPGFPAAALNSPTLALVDLHGAGLPDVVELGAAARVWRNAGGGRFDGPRSMTEAPPLALGQPGVRFLDADGDGRPDLFAPATGAPGPDGGPAAGYFPTAFAGGWSRRGFTRYRRSPGVSTADPRVSLVDLDGDGLTDMVRSGTRLQAWFNDRDPREAWRRSAVATGGPPVDLADPRVRLADMTGDGLQDLVLLRNGNVAYWPNLGHNRWGSRIQMRDAPRLPDGYDPRRVLLGDVDGDGAADLLYVDSGRVLLWGNRSGNGWTGTPVVVRGTPRVSGTDVLELSDLFGTGMAGLLLSRSAGLSGGPQARFLDFTGGVKPHLLTSMDNSLGAVTRVTYAPSAQEYLRDFADPATRWRTPLPFPVHVVTRTEVADRISGGTLATEYRYRHGYWDGVEREFRGFAMVEHLDTETFDGATAAGVPEGHHAPPVLTRSWFHCGPVAADEAGDWTELDLSHEYWQGDTPMLSRPPEQLAFLAGLPRAARRSALRALRGQVLRTEVFALDGGPLSDRPYTVTETLSGVREESGVAGSVAGAGVGGSGVAGSVARSGVGQSGVRDDETDDSSDRQRIFFPFSLGTRTTRWERGPEPMTQFAYPTGYDAYGFATGEISIAVPRHRDPLTVAASTPVPEPYLATCATTEYARRDDTDHYLVDRVARTTRHEVVNDGRLPVPALRDAVLAGPARGTGISLRVIGHTRTHFDGEAFVGLALGVLGEYGLPTRTESLAFTDAFLDDLYQAGDPLAAGPRPAFLSPGPVTTWPSEYPAEFRGALPDLAGYRRYDDGDVPGSPGGFYVVSGRHRYDVHEPGRVPRGMPVATLDPLGAQSTIDHDAHDLLAIRTVDAAGLAVSAVIDHRVLRPREVTDVNGNSTSVEFSPSGLVTAQYVRGKNGEGDRDAPGVRTVYDLHAFTGRGRPASVRSFRRTHHDTEPDVAADRRDEVIVSVVYSDGFGRVLQTRSQAEDTLFGDPAHGGSTVPPDDLAPVGDATGRTREPGSPDNVVVSGWQVYDNKGRAVRKYEPFFSTGYDYAPPSDAQLGQRASIFYDPCGRVERTVHPDGSEQRIVFGVPADLADPDRHLPTPWETYTYDANDNAGRTHPAQAQSYEGHWNTPAGVEIDALGRKVTAVARNGRGAADRLTTRSAYDIRGNLVAVTDALGRVAFRYSFDLAERRWRTDSLDAGRRDTVPDALGNVVESRDSKGAVTLGAFDLLRRPTRVWARDDAVGAVTLRQRVDYGDAGTPAQRPAERDGARGRNLLGRAILHRDEAGQVATGSVDFKGNVVQSTRTVIADAPLLATYERAAATDWQVQPFRVDWTPGAGQTQAQRDAQLLEPTSYVTSTQYDALNRVKRSFLPADVEGDRHVLYHTYDRAGALEQVQLDGTVHVRRIAYDAKGRRSLIAYGNGVMTRYAYDPYTLRLARLRSERCAVVDATTYRPTGPALQDIGYDYDLAGNLTTLRDRTPGSGVPGNPEAPTGASPRLRALLGSGDALDRRFTYDPVYRLLTATGREHQAPPAGDPWTDLPRGTDATRAQACAETYRYDPVGGIVRLAHTGTGGFTREFTATADSNKLRRMTVGSLPYDYTYDLNGNLTAETTSRRFAWNHADRLAAFATQTPGAEPSVHAHYLYDATGQRVKKLVRRQGGAIEVTHYLDDAFEHRRWTGTRSGTNNHVHVMDERQRVALVRIGAPHPDDRGPAVALHLADHLGSSTTVVDGTGTLVNREEYTPYGETGFGSYARKRYRFTGRERDEESGLGHHQARFYAPWLARWTSCDPLTSPIGASSYGYVSNNPMGLVDPDGADDRKPPGQSGAPATSAKAADGPAGSMREEDIPYQKGVGGFFASITVGGRGPAGNRRYDSLGPDQTFARELMDKQWGCTLCHVTTQVWNTWGASGVDPGNGLPLDWTINTGGFERFARMSMYSRAVVESALGAKTMVDGFSGMRSPRPTTTSTAAPTTAAPAAAQPPVATITYTSAMASAPSDAQFGRFNIEWAQTDGPLIRGQRLPADGALRRTARNHMDRSGFDRTGLQAMHPLDSVANKYLTPGGPVGTTYYFGDARVNASFGSQLGNELNRLGVRPGDSFTVRFVGFPSYATVPPTAPPSSPPNLRGHR</sequence>
<dbReference type="InterPro" id="IPR013517">
    <property type="entry name" value="FG-GAP"/>
</dbReference>
<evidence type="ECO:0000259" key="6">
    <source>
        <dbReference type="Pfam" id="PF12255"/>
    </source>
</evidence>
<organism evidence="8 9">
    <name type="scientific">Streptomyces liliiviolaceus</name>
    <dbReference type="NCBI Taxonomy" id="2823109"/>
    <lineage>
        <taxon>Bacteria</taxon>
        <taxon>Bacillati</taxon>
        <taxon>Actinomycetota</taxon>
        <taxon>Actinomycetes</taxon>
        <taxon>Kitasatosporales</taxon>
        <taxon>Streptomycetaceae</taxon>
        <taxon>Streptomyces</taxon>
    </lineage>
</organism>
<evidence type="ECO:0000313" key="9">
    <source>
        <dbReference type="Proteomes" id="UP000677413"/>
    </source>
</evidence>
<dbReference type="SUPFAM" id="SSF69318">
    <property type="entry name" value="Integrin alpha N-terminal domain"/>
    <property type="match status" value="1"/>
</dbReference>
<dbReference type="PANTHER" id="PTHR32305">
    <property type="match status" value="1"/>
</dbReference>
<keyword evidence="2" id="KW-0964">Secreted</keyword>
<keyword evidence="9" id="KW-1185">Reference proteome</keyword>
<feature type="region of interest" description="Disordered" evidence="5">
    <location>
        <begin position="1338"/>
        <end position="1371"/>
    </location>
</feature>
<protein>
    <submittedName>
        <fullName evidence="8">VCBS repeat-containing protein</fullName>
    </submittedName>
</protein>
<dbReference type="Pfam" id="PF12255">
    <property type="entry name" value="TcdB_toxin_midC"/>
    <property type="match status" value="1"/>
</dbReference>
<dbReference type="Pfam" id="PF13517">
    <property type="entry name" value="FG-GAP_3"/>
    <property type="match status" value="1"/>
</dbReference>
<feature type="region of interest" description="Disordered" evidence="5">
    <location>
        <begin position="321"/>
        <end position="349"/>
    </location>
</feature>
<dbReference type="RefSeq" id="WP_210892865.1">
    <property type="nucleotide sequence ID" value="NZ_JAGPYQ010000002.1"/>
</dbReference>
<evidence type="ECO:0000256" key="3">
    <source>
        <dbReference type="ARBA" id="ARBA00022729"/>
    </source>
</evidence>
<dbReference type="InterPro" id="IPR003284">
    <property type="entry name" value="Sal_SpvB"/>
</dbReference>
<evidence type="ECO:0000313" key="8">
    <source>
        <dbReference type="EMBL" id="MBQ0854882.1"/>
    </source>
</evidence>
<feature type="domain" description="Insecticide toxin TcdB middle/C-terminal" evidence="6">
    <location>
        <begin position="865"/>
        <end position="901"/>
    </location>
</feature>
<gene>
    <name evidence="8" type="ORF">J8N05_42735</name>
</gene>
<dbReference type="Proteomes" id="UP000677413">
    <property type="component" value="Unassembled WGS sequence"/>
</dbReference>
<comment type="caution">
    <text evidence="8">The sequence shown here is derived from an EMBL/GenBank/DDBJ whole genome shotgun (WGS) entry which is preliminary data.</text>
</comment>
<reference evidence="8 9" key="1">
    <citation type="submission" date="2021-04" db="EMBL/GenBank/DDBJ databases">
        <authorList>
            <person name="Tang X."/>
            <person name="Zhou X."/>
            <person name="Chen X."/>
            <person name="Cernava T."/>
            <person name="Zhang C."/>
        </authorList>
    </citation>
    <scope>NUCLEOTIDE SEQUENCE [LARGE SCALE GENOMIC DNA]</scope>
    <source>
        <strain evidence="8 9">BH-SS-21</strain>
    </source>
</reference>
<evidence type="ECO:0000256" key="4">
    <source>
        <dbReference type="ARBA" id="ARBA00023026"/>
    </source>
</evidence>
<evidence type="ECO:0000256" key="2">
    <source>
        <dbReference type="ARBA" id="ARBA00022525"/>
    </source>
</evidence>
<feature type="compositionally biased region" description="Low complexity" evidence="5">
    <location>
        <begin position="333"/>
        <end position="349"/>
    </location>
</feature>
<dbReference type="NCBIfam" id="TIGR03696">
    <property type="entry name" value="Rhs_assc_core"/>
    <property type="match status" value="1"/>
</dbReference>
<dbReference type="InterPro" id="IPR022045">
    <property type="entry name" value="TcdB_toxin_mid/N"/>
</dbReference>
<dbReference type="Gene3D" id="2.180.10.10">
    <property type="entry name" value="RHS repeat-associated core"/>
    <property type="match status" value="2"/>
</dbReference>
<keyword evidence="4" id="KW-0843">Virulence</keyword>
<dbReference type="GO" id="GO:0005576">
    <property type="term" value="C:extracellular region"/>
    <property type="evidence" value="ECO:0007669"/>
    <property type="project" value="UniProtKB-SubCell"/>
</dbReference>